<feature type="region of interest" description="Disordered" evidence="1">
    <location>
        <begin position="465"/>
        <end position="490"/>
    </location>
</feature>
<evidence type="ECO:0000256" key="1">
    <source>
        <dbReference type="SAM" id="MobiDB-lite"/>
    </source>
</evidence>
<dbReference type="GeneID" id="19327051"/>
<dbReference type="eggNOG" id="ENOG502S9SC">
    <property type="taxonomic scope" value="Eukaryota"/>
</dbReference>
<gene>
    <name evidence="2" type="ORF">UCRPA7_64</name>
</gene>
<protein>
    <submittedName>
        <fullName evidence="2">Uncharacterized protein</fullName>
    </submittedName>
</protein>
<feature type="compositionally biased region" description="Acidic residues" evidence="1">
    <location>
        <begin position="28"/>
        <end position="40"/>
    </location>
</feature>
<feature type="region of interest" description="Disordered" evidence="1">
    <location>
        <begin position="28"/>
        <end position="101"/>
    </location>
</feature>
<feature type="compositionally biased region" description="Acidic residues" evidence="1">
    <location>
        <begin position="361"/>
        <end position="421"/>
    </location>
</feature>
<feature type="compositionally biased region" description="Low complexity" evidence="1">
    <location>
        <begin position="279"/>
        <end position="294"/>
    </location>
</feature>
<feature type="region of interest" description="Disordered" evidence="1">
    <location>
        <begin position="153"/>
        <end position="173"/>
    </location>
</feature>
<feature type="region of interest" description="Disordered" evidence="1">
    <location>
        <begin position="198"/>
        <end position="297"/>
    </location>
</feature>
<dbReference type="EMBL" id="KB932776">
    <property type="protein sequence ID" value="EOO04396.1"/>
    <property type="molecule type" value="Genomic_DNA"/>
</dbReference>
<dbReference type="OrthoDB" id="2011769at2759"/>
<dbReference type="RefSeq" id="XP_007910853.1">
    <property type="nucleotide sequence ID" value="XM_007912662.1"/>
</dbReference>
<feature type="region of interest" description="Disordered" evidence="1">
    <location>
        <begin position="532"/>
        <end position="652"/>
    </location>
</feature>
<feature type="compositionally biased region" description="Basic and acidic residues" evidence="1">
    <location>
        <begin position="561"/>
        <end position="570"/>
    </location>
</feature>
<dbReference type="Pfam" id="PF10446">
    <property type="entry name" value="DUF2457"/>
    <property type="match status" value="1"/>
</dbReference>
<name>R8BYD0_PHAM7</name>
<feature type="compositionally biased region" description="Polar residues" evidence="1">
    <location>
        <begin position="263"/>
        <end position="278"/>
    </location>
</feature>
<accession>R8BYD0</accession>
<feature type="compositionally biased region" description="Basic residues" evidence="1">
    <location>
        <begin position="591"/>
        <end position="626"/>
    </location>
</feature>
<reference evidence="3" key="1">
    <citation type="journal article" date="2013" name="Genome Announc.">
        <title>Draft genome sequence of the ascomycete Phaeoacremonium aleophilum strain UCR-PA7, a causal agent of the esca disease complex in grapevines.</title>
        <authorList>
            <person name="Blanco-Ulate B."/>
            <person name="Rolshausen P."/>
            <person name="Cantu D."/>
        </authorList>
    </citation>
    <scope>NUCLEOTIDE SEQUENCE [LARGE SCALE GENOMIC DNA]</scope>
    <source>
        <strain evidence="3">UCR-PA7</strain>
    </source>
</reference>
<keyword evidence="3" id="KW-1185">Reference proteome</keyword>
<proteinExistence type="predicted"/>
<feature type="compositionally biased region" description="Polar residues" evidence="1">
    <location>
        <begin position="465"/>
        <end position="479"/>
    </location>
</feature>
<dbReference type="InterPro" id="IPR018853">
    <property type="entry name" value="DUF2457"/>
</dbReference>
<feature type="region of interest" description="Disordered" evidence="1">
    <location>
        <begin position="360"/>
        <end position="439"/>
    </location>
</feature>
<organism evidence="2 3">
    <name type="scientific">Phaeoacremonium minimum (strain UCR-PA7)</name>
    <name type="common">Esca disease fungus</name>
    <name type="synonym">Togninia minima</name>
    <dbReference type="NCBI Taxonomy" id="1286976"/>
    <lineage>
        <taxon>Eukaryota</taxon>
        <taxon>Fungi</taxon>
        <taxon>Dikarya</taxon>
        <taxon>Ascomycota</taxon>
        <taxon>Pezizomycotina</taxon>
        <taxon>Sordariomycetes</taxon>
        <taxon>Sordariomycetidae</taxon>
        <taxon>Togniniales</taxon>
        <taxon>Togniniaceae</taxon>
        <taxon>Phaeoacremonium</taxon>
    </lineage>
</organism>
<dbReference type="AlphaFoldDB" id="R8BYD0"/>
<dbReference type="Proteomes" id="UP000014074">
    <property type="component" value="Unassembled WGS sequence"/>
</dbReference>
<dbReference type="KEGG" id="tmn:UCRPA7_64"/>
<evidence type="ECO:0000313" key="3">
    <source>
        <dbReference type="Proteomes" id="UP000014074"/>
    </source>
</evidence>
<evidence type="ECO:0000313" key="2">
    <source>
        <dbReference type="EMBL" id="EOO04396.1"/>
    </source>
</evidence>
<sequence length="772" mass="85662">MSRHFTHENATSNVLAWSANGANVEFNAEEEASSDADEPPDSQLLISPESPQFKRATIRPSKEHHESLLTKALHSHSEDDSVDPRSILSESGRRRSMTSNVSLASTAELTCDTGITTPARTISPSPRLSQIGFVPISSEKTPTDRHIHIVGSLPKRNDHPVAPNKQQSAVGGVPKDPAVQALEKKRCISFACGAKPVARPAVVPPPAPKQQDTPKPAQEKPKRPTIKFACTARPATPSSPPKRQEAKPQNVGSGGLTVPEKTGSPSTARKIRSPSTGLSRPNRSTTPRRSSQSPIAVRTKKYITADFGDLQGELCRFHEFASDVPQEDDWIRQEASVTRRKLTIEDTLQMENAIRRLAKEAEEEAEQEEEEAEEEDEEEEDADGDDLNDAEDGVELDEDEDEDEEALDDDYSGYGSDDDFSDGYNTDNEHGFAESDDEDDGLVLWTTSHMADIKISDATSIYKPSSFGGHQSDSSTCSGHNIRASRPRPRELLSHLGFRPATPELPDSTDFVCGTLDEDRPLEEAYLNRIAQRKREKLHVIPQDIDPSFPTSEPEDEEDEASYKPGRDSDDQIWLHGEIEDLEEEQDRADRRKKKSAKHSPPKRYHSPPPKRMHSPPPKARGRSPRRLFERQSPKRLRSPAPARMVASPPASPVQAGARIAFKSLASRPGLTHTKSLPRAPALFRHAKPKGRPRAGTLTKDRHVRGAIDIVKGLEQKRQRRKEKFYQKYCNRARKGQVPERKHQPGQGAERMRELGLLMAGKIGPGNYVLSV</sequence>
<dbReference type="HOGENOM" id="CLU_014084_0_0_1"/>